<evidence type="ECO:0000313" key="3">
    <source>
        <dbReference type="Proteomes" id="UP001518976"/>
    </source>
</evidence>
<name>A0ABS3WPP3_9ACTN</name>
<sequence>MAEPHSAPDPSRSSAQESGAGGPHYRRPAPLLFEPTEAAPDDEHFFGLESLTDPKELLDRATELVHAFRGAADRAQEYQAAAAAQLADPKSFDKLPDAAIADRGGWSEEYARKMIEFGRDLLKDRVPGTQPPPQH</sequence>
<comment type="caution">
    <text evidence="2">The sequence shown here is derived from an EMBL/GenBank/DDBJ whole genome shotgun (WGS) entry which is preliminary data.</text>
</comment>
<accession>A0ABS3WPP3</accession>
<evidence type="ECO:0000313" key="2">
    <source>
        <dbReference type="EMBL" id="MBO8184866.1"/>
    </source>
</evidence>
<protein>
    <submittedName>
        <fullName evidence="2">Uncharacterized protein</fullName>
    </submittedName>
</protein>
<evidence type="ECO:0000256" key="1">
    <source>
        <dbReference type="SAM" id="MobiDB-lite"/>
    </source>
</evidence>
<dbReference type="EMBL" id="JAFFZN010000003">
    <property type="protein sequence ID" value="MBO8184866.1"/>
    <property type="molecule type" value="Genomic_DNA"/>
</dbReference>
<dbReference type="RefSeq" id="WP_209263663.1">
    <property type="nucleotide sequence ID" value="NZ_JAFFZN010000003.1"/>
</dbReference>
<organism evidence="2 3">
    <name type="scientific">Streptomyces spirodelae</name>
    <dbReference type="NCBI Taxonomy" id="2812904"/>
    <lineage>
        <taxon>Bacteria</taxon>
        <taxon>Bacillati</taxon>
        <taxon>Actinomycetota</taxon>
        <taxon>Actinomycetes</taxon>
        <taxon>Kitasatosporales</taxon>
        <taxon>Streptomycetaceae</taxon>
        <taxon>Streptomyces</taxon>
    </lineage>
</organism>
<dbReference type="Proteomes" id="UP001518976">
    <property type="component" value="Unassembled WGS sequence"/>
</dbReference>
<reference evidence="2 3" key="1">
    <citation type="submission" date="2021-02" db="EMBL/GenBank/DDBJ databases">
        <title>Streptomyces spirodelae sp. nov., isolated from duckweed.</title>
        <authorList>
            <person name="Saimee Y."/>
            <person name="Duangmal K."/>
        </authorList>
    </citation>
    <scope>NUCLEOTIDE SEQUENCE [LARGE SCALE GENOMIC DNA]</scope>
    <source>
        <strain evidence="2 3">DW4-2</strain>
    </source>
</reference>
<keyword evidence="3" id="KW-1185">Reference proteome</keyword>
<feature type="region of interest" description="Disordered" evidence="1">
    <location>
        <begin position="1"/>
        <end position="32"/>
    </location>
</feature>
<gene>
    <name evidence="2" type="ORF">JW592_05170</name>
</gene>
<proteinExistence type="predicted"/>